<evidence type="ECO:0000313" key="2">
    <source>
        <dbReference type="Proteomes" id="UP000219338"/>
    </source>
</evidence>
<protein>
    <submittedName>
        <fullName evidence="1">Uncharacterized protein</fullName>
    </submittedName>
</protein>
<dbReference type="AlphaFoldDB" id="A0A284RV66"/>
<reference evidence="2" key="1">
    <citation type="journal article" date="2017" name="Nat. Ecol. Evol.">
        <title>Genome expansion and lineage-specific genetic innovations in the forest pathogenic fungi Armillaria.</title>
        <authorList>
            <person name="Sipos G."/>
            <person name="Prasanna A.N."/>
            <person name="Walter M.C."/>
            <person name="O'Connor E."/>
            <person name="Balint B."/>
            <person name="Krizsan K."/>
            <person name="Kiss B."/>
            <person name="Hess J."/>
            <person name="Varga T."/>
            <person name="Slot J."/>
            <person name="Riley R."/>
            <person name="Boka B."/>
            <person name="Rigling D."/>
            <person name="Barry K."/>
            <person name="Lee J."/>
            <person name="Mihaltcheva S."/>
            <person name="LaButti K."/>
            <person name="Lipzen A."/>
            <person name="Waldron R."/>
            <person name="Moloney N.M."/>
            <person name="Sperisen C."/>
            <person name="Kredics L."/>
            <person name="Vagvoelgyi C."/>
            <person name="Patrignani A."/>
            <person name="Fitzpatrick D."/>
            <person name="Nagy I."/>
            <person name="Doyle S."/>
            <person name="Anderson J.B."/>
            <person name="Grigoriev I.V."/>
            <person name="Gueldener U."/>
            <person name="Muensterkoetter M."/>
            <person name="Nagy L.G."/>
        </authorList>
    </citation>
    <scope>NUCLEOTIDE SEQUENCE [LARGE SCALE GENOMIC DNA]</scope>
    <source>
        <strain evidence="2">C18/9</strain>
    </source>
</reference>
<dbReference type="EMBL" id="FUEG01000017">
    <property type="protein sequence ID" value="SJL12642.1"/>
    <property type="molecule type" value="Genomic_DNA"/>
</dbReference>
<sequence length="122" mass="14037">MSFTELHRDPLAEDLSDTAVRFNRTRTKDQLLRCMERVISFGYRASQICLKEMLARQLVSIQVGSAMLLKPLSQIPILSPHFGLEARQEDFVYNILWNLKGRAYSCLSRLNLSFDTPFLVNA</sequence>
<dbReference type="Proteomes" id="UP000219338">
    <property type="component" value="Unassembled WGS sequence"/>
</dbReference>
<name>A0A284RV66_ARMOS</name>
<dbReference type="OrthoDB" id="10585210at2759"/>
<evidence type="ECO:0000313" key="1">
    <source>
        <dbReference type="EMBL" id="SJL12642.1"/>
    </source>
</evidence>
<organism evidence="1 2">
    <name type="scientific">Armillaria ostoyae</name>
    <name type="common">Armillaria root rot fungus</name>
    <dbReference type="NCBI Taxonomy" id="47428"/>
    <lineage>
        <taxon>Eukaryota</taxon>
        <taxon>Fungi</taxon>
        <taxon>Dikarya</taxon>
        <taxon>Basidiomycota</taxon>
        <taxon>Agaricomycotina</taxon>
        <taxon>Agaricomycetes</taxon>
        <taxon>Agaricomycetidae</taxon>
        <taxon>Agaricales</taxon>
        <taxon>Marasmiineae</taxon>
        <taxon>Physalacriaceae</taxon>
        <taxon>Armillaria</taxon>
    </lineage>
</organism>
<proteinExistence type="predicted"/>
<accession>A0A284RV66</accession>
<keyword evidence="2" id="KW-1185">Reference proteome</keyword>
<gene>
    <name evidence="1" type="ORF">ARMOST_16071</name>
</gene>